<evidence type="ECO:0000313" key="3">
    <source>
        <dbReference type="Proteomes" id="UP000644610"/>
    </source>
</evidence>
<gene>
    <name evidence="2" type="ORF">Psi02_56700</name>
</gene>
<dbReference type="AlphaFoldDB" id="A0A8J3UTL0"/>
<organism evidence="2 3">
    <name type="scientific">Planotetraspora silvatica</name>
    <dbReference type="NCBI Taxonomy" id="234614"/>
    <lineage>
        <taxon>Bacteria</taxon>
        <taxon>Bacillati</taxon>
        <taxon>Actinomycetota</taxon>
        <taxon>Actinomycetes</taxon>
        <taxon>Streptosporangiales</taxon>
        <taxon>Streptosporangiaceae</taxon>
        <taxon>Planotetraspora</taxon>
    </lineage>
</organism>
<name>A0A8J3UTL0_9ACTN</name>
<feature type="region of interest" description="Disordered" evidence="1">
    <location>
        <begin position="1"/>
        <end position="28"/>
    </location>
</feature>
<evidence type="ECO:0000256" key="1">
    <source>
        <dbReference type="SAM" id="MobiDB-lite"/>
    </source>
</evidence>
<keyword evidence="3" id="KW-1185">Reference proteome</keyword>
<accession>A0A8J3UTL0</accession>
<comment type="caution">
    <text evidence="2">The sequence shown here is derived from an EMBL/GenBank/DDBJ whole genome shotgun (WGS) entry which is preliminary data.</text>
</comment>
<dbReference type="EMBL" id="BOOQ01000040">
    <property type="protein sequence ID" value="GII49246.1"/>
    <property type="molecule type" value="Genomic_DNA"/>
</dbReference>
<dbReference type="Proteomes" id="UP000644610">
    <property type="component" value="Unassembled WGS sequence"/>
</dbReference>
<evidence type="ECO:0000313" key="2">
    <source>
        <dbReference type="EMBL" id="GII49246.1"/>
    </source>
</evidence>
<sequence length="49" mass="4893">MVGTGFAGVDSPESPPGDTVDPDPDPLEHAANAVTMATATPAMGNLDRV</sequence>
<protein>
    <submittedName>
        <fullName evidence="2">Uncharacterized protein</fullName>
    </submittedName>
</protein>
<reference evidence="2" key="1">
    <citation type="submission" date="2021-01" db="EMBL/GenBank/DDBJ databases">
        <title>Whole genome shotgun sequence of Planotetraspora silvatica NBRC 100141.</title>
        <authorList>
            <person name="Komaki H."/>
            <person name="Tamura T."/>
        </authorList>
    </citation>
    <scope>NUCLEOTIDE SEQUENCE</scope>
    <source>
        <strain evidence="2">NBRC 100141</strain>
    </source>
</reference>
<proteinExistence type="predicted"/>